<protein>
    <submittedName>
        <fullName evidence="1">Uncharacterized protein</fullName>
    </submittedName>
</protein>
<name>K2K6H8_9PROT</name>
<reference evidence="1 2" key="1">
    <citation type="journal article" date="2012" name="J. Bacteriol.">
        <title>Genome Sequence of Oceanibaculum indicum Type Strain P24.</title>
        <authorList>
            <person name="Lai Q."/>
            <person name="Shao Z."/>
        </authorList>
    </citation>
    <scope>NUCLEOTIDE SEQUENCE [LARGE SCALE GENOMIC DNA]</scope>
    <source>
        <strain evidence="1 2">P24</strain>
    </source>
</reference>
<dbReference type="EMBL" id="AMRL01000002">
    <property type="protein sequence ID" value="EKE78469.1"/>
    <property type="molecule type" value="Genomic_DNA"/>
</dbReference>
<comment type="caution">
    <text evidence="1">The sequence shown here is derived from an EMBL/GenBank/DDBJ whole genome shotgun (WGS) entry which is preliminary data.</text>
</comment>
<proteinExistence type="predicted"/>
<gene>
    <name evidence="1" type="ORF">P24_02876</name>
</gene>
<accession>K2K6H8</accession>
<dbReference type="AlphaFoldDB" id="K2K6H8"/>
<sequence length="105" mass="11416">MDLMPVLEAMRAEMDGAAARTLAHKLLINRLIAMVVLDTNDPISTIEALEQDMAADLQALILGEDDATAMMLRSKARDEIIAACRVVHAGISEHLRQGPKRPPST</sequence>
<evidence type="ECO:0000313" key="2">
    <source>
        <dbReference type="Proteomes" id="UP000006746"/>
    </source>
</evidence>
<keyword evidence="2" id="KW-1185">Reference proteome</keyword>
<dbReference type="RefSeq" id="WP_008943192.1">
    <property type="nucleotide sequence ID" value="NZ_AMRL01000002.1"/>
</dbReference>
<organism evidence="1 2">
    <name type="scientific">Oceanibaculum indicum P24</name>
    <dbReference type="NCBI Taxonomy" id="1207063"/>
    <lineage>
        <taxon>Bacteria</taxon>
        <taxon>Pseudomonadati</taxon>
        <taxon>Pseudomonadota</taxon>
        <taxon>Alphaproteobacteria</taxon>
        <taxon>Rhodospirillales</taxon>
        <taxon>Oceanibaculaceae</taxon>
        <taxon>Oceanibaculum</taxon>
    </lineage>
</organism>
<dbReference type="Proteomes" id="UP000006746">
    <property type="component" value="Unassembled WGS sequence"/>
</dbReference>
<evidence type="ECO:0000313" key="1">
    <source>
        <dbReference type="EMBL" id="EKE78469.1"/>
    </source>
</evidence>